<dbReference type="SUPFAM" id="SSF56219">
    <property type="entry name" value="DNase I-like"/>
    <property type="match status" value="1"/>
</dbReference>
<dbReference type="PANTHER" id="PTHR33710">
    <property type="entry name" value="BNAC02G09200D PROTEIN"/>
    <property type="match status" value="1"/>
</dbReference>
<dbReference type="PANTHER" id="PTHR33710:SF71">
    <property type="entry name" value="ENDONUCLEASE_EXONUCLEASE_PHOSPHATASE DOMAIN-CONTAINING PROTEIN"/>
    <property type="match status" value="1"/>
</dbReference>
<accession>A0AAP0EF61</accession>
<proteinExistence type="predicted"/>
<dbReference type="EMBL" id="JBBNAF010000012">
    <property type="protein sequence ID" value="KAK9092230.1"/>
    <property type="molecule type" value="Genomic_DNA"/>
</dbReference>
<organism evidence="1 2">
    <name type="scientific">Stephania yunnanensis</name>
    <dbReference type="NCBI Taxonomy" id="152371"/>
    <lineage>
        <taxon>Eukaryota</taxon>
        <taxon>Viridiplantae</taxon>
        <taxon>Streptophyta</taxon>
        <taxon>Embryophyta</taxon>
        <taxon>Tracheophyta</taxon>
        <taxon>Spermatophyta</taxon>
        <taxon>Magnoliopsida</taxon>
        <taxon>Ranunculales</taxon>
        <taxon>Menispermaceae</taxon>
        <taxon>Menispermoideae</taxon>
        <taxon>Cissampelideae</taxon>
        <taxon>Stephania</taxon>
    </lineage>
</organism>
<evidence type="ECO:0000313" key="1">
    <source>
        <dbReference type="EMBL" id="KAK9092230.1"/>
    </source>
</evidence>
<keyword evidence="2" id="KW-1185">Reference proteome</keyword>
<dbReference type="InterPro" id="IPR036691">
    <property type="entry name" value="Endo/exonu/phosph_ase_sf"/>
</dbReference>
<name>A0AAP0EF61_9MAGN</name>
<reference evidence="1 2" key="1">
    <citation type="submission" date="2024-01" db="EMBL/GenBank/DDBJ databases">
        <title>Genome assemblies of Stephania.</title>
        <authorList>
            <person name="Yang L."/>
        </authorList>
    </citation>
    <scope>NUCLEOTIDE SEQUENCE [LARGE SCALE GENOMIC DNA]</scope>
    <source>
        <strain evidence="1">YNDBR</strain>
        <tissue evidence="1">Leaf</tissue>
    </source>
</reference>
<comment type="caution">
    <text evidence="1">The sequence shown here is derived from an EMBL/GenBank/DDBJ whole genome shotgun (WGS) entry which is preliminary data.</text>
</comment>
<evidence type="ECO:0000313" key="2">
    <source>
        <dbReference type="Proteomes" id="UP001420932"/>
    </source>
</evidence>
<sequence>MKLEDLGFVSHPFTWSNRRQGQNLVQARFDRALVNEQWITKYPKALVKHLSCFTSS</sequence>
<protein>
    <submittedName>
        <fullName evidence="1">Uncharacterized protein</fullName>
    </submittedName>
</protein>
<gene>
    <name evidence="1" type="ORF">Syun_027141</name>
</gene>
<dbReference type="Proteomes" id="UP001420932">
    <property type="component" value="Unassembled WGS sequence"/>
</dbReference>
<dbReference type="AlphaFoldDB" id="A0AAP0EF61"/>